<dbReference type="NCBIfam" id="NF004162">
    <property type="entry name" value="PRK05627.1-5"/>
    <property type="match status" value="1"/>
</dbReference>
<evidence type="ECO:0000256" key="6">
    <source>
        <dbReference type="ARBA" id="ARBA00022679"/>
    </source>
</evidence>
<dbReference type="FunFam" id="3.40.50.620:FF:000021">
    <property type="entry name" value="Riboflavin biosynthesis protein"/>
    <property type="match status" value="1"/>
</dbReference>
<evidence type="ECO:0000256" key="7">
    <source>
        <dbReference type="ARBA" id="ARBA00022695"/>
    </source>
</evidence>
<dbReference type="AlphaFoldDB" id="A0A2T1C1K9"/>
<comment type="pathway">
    <text evidence="3 15">Cofactor biosynthesis; FMN biosynthesis; FMN from riboflavin (ATP route): step 1/1.</text>
</comment>
<dbReference type="GO" id="GO:0009398">
    <property type="term" value="P:FMN biosynthetic process"/>
    <property type="evidence" value="ECO:0007669"/>
    <property type="project" value="UniProtKB-UniRule"/>
</dbReference>
<comment type="caution">
    <text evidence="17">The sequence shown here is derived from an EMBL/GenBank/DDBJ whole genome shotgun (WGS) entry which is preliminary data.</text>
</comment>
<gene>
    <name evidence="17" type="ORF">C7B64_14995</name>
</gene>
<evidence type="ECO:0000256" key="14">
    <source>
        <dbReference type="ARBA" id="ARBA00049494"/>
    </source>
</evidence>
<dbReference type="EC" id="2.7.1.26" evidence="15"/>
<dbReference type="Gene3D" id="3.40.50.620">
    <property type="entry name" value="HUPs"/>
    <property type="match status" value="1"/>
</dbReference>
<dbReference type="NCBIfam" id="NF004160">
    <property type="entry name" value="PRK05627.1-3"/>
    <property type="match status" value="1"/>
</dbReference>
<accession>A0A2T1C1K9</accession>
<keyword evidence="7 15" id="KW-0548">Nucleotidyltransferase</keyword>
<reference evidence="17 18" key="1">
    <citation type="submission" date="2018-02" db="EMBL/GenBank/DDBJ databases">
        <authorList>
            <person name="Cohen D.B."/>
            <person name="Kent A.D."/>
        </authorList>
    </citation>
    <scope>NUCLEOTIDE SEQUENCE [LARGE SCALE GENOMIC DNA]</scope>
    <source>
        <strain evidence="17 18">CCAP 1448/3</strain>
    </source>
</reference>
<dbReference type="PANTHER" id="PTHR22749:SF6">
    <property type="entry name" value="RIBOFLAVIN KINASE"/>
    <property type="match status" value="1"/>
</dbReference>
<proteinExistence type="inferred from homology"/>
<dbReference type="Pfam" id="PF01687">
    <property type="entry name" value="Flavokinase"/>
    <property type="match status" value="1"/>
</dbReference>
<evidence type="ECO:0000313" key="18">
    <source>
        <dbReference type="Proteomes" id="UP000238762"/>
    </source>
</evidence>
<evidence type="ECO:0000256" key="4">
    <source>
        <dbReference type="ARBA" id="ARBA00022630"/>
    </source>
</evidence>
<organism evidence="17 18">
    <name type="scientific">Merismopedia glauca CCAP 1448/3</name>
    <dbReference type="NCBI Taxonomy" id="1296344"/>
    <lineage>
        <taxon>Bacteria</taxon>
        <taxon>Bacillati</taxon>
        <taxon>Cyanobacteriota</taxon>
        <taxon>Cyanophyceae</taxon>
        <taxon>Synechococcales</taxon>
        <taxon>Merismopediaceae</taxon>
        <taxon>Merismopedia</taxon>
    </lineage>
</organism>
<evidence type="ECO:0000256" key="1">
    <source>
        <dbReference type="ARBA" id="ARBA00002121"/>
    </source>
</evidence>
<dbReference type="EMBL" id="PVWJ01000075">
    <property type="protein sequence ID" value="PSB02058.1"/>
    <property type="molecule type" value="Genomic_DNA"/>
</dbReference>
<dbReference type="InterPro" id="IPR014729">
    <property type="entry name" value="Rossmann-like_a/b/a_fold"/>
</dbReference>
<evidence type="ECO:0000313" key="17">
    <source>
        <dbReference type="EMBL" id="PSB02058.1"/>
    </source>
</evidence>
<dbReference type="Pfam" id="PF06574">
    <property type="entry name" value="FAD_syn"/>
    <property type="match status" value="1"/>
</dbReference>
<dbReference type="OrthoDB" id="9803667at2"/>
<dbReference type="SUPFAM" id="SSF82114">
    <property type="entry name" value="Riboflavin kinase-like"/>
    <property type="match status" value="1"/>
</dbReference>
<keyword evidence="12" id="KW-0511">Multifunctional enzyme</keyword>
<comment type="similarity">
    <text evidence="15">Belongs to the ribF family.</text>
</comment>
<dbReference type="GO" id="GO:0005524">
    <property type="term" value="F:ATP binding"/>
    <property type="evidence" value="ECO:0007669"/>
    <property type="project" value="UniProtKB-UniRule"/>
</dbReference>
<keyword evidence="10 15" id="KW-0274">FAD</keyword>
<comment type="catalytic activity">
    <reaction evidence="13 15">
        <text>riboflavin + ATP = FMN + ADP + H(+)</text>
        <dbReference type="Rhea" id="RHEA:14357"/>
        <dbReference type="ChEBI" id="CHEBI:15378"/>
        <dbReference type="ChEBI" id="CHEBI:30616"/>
        <dbReference type="ChEBI" id="CHEBI:57986"/>
        <dbReference type="ChEBI" id="CHEBI:58210"/>
        <dbReference type="ChEBI" id="CHEBI:456216"/>
        <dbReference type="EC" id="2.7.1.26"/>
    </reaction>
</comment>
<evidence type="ECO:0000259" key="16">
    <source>
        <dbReference type="SMART" id="SM00904"/>
    </source>
</evidence>
<dbReference type="EC" id="2.7.7.2" evidence="15"/>
<evidence type="ECO:0000256" key="10">
    <source>
        <dbReference type="ARBA" id="ARBA00022827"/>
    </source>
</evidence>
<evidence type="ECO:0000256" key="12">
    <source>
        <dbReference type="ARBA" id="ARBA00023268"/>
    </source>
</evidence>
<dbReference type="GO" id="GO:0003919">
    <property type="term" value="F:FMN adenylyltransferase activity"/>
    <property type="evidence" value="ECO:0007669"/>
    <property type="project" value="UniProtKB-UniRule"/>
</dbReference>
<dbReference type="SUPFAM" id="SSF52374">
    <property type="entry name" value="Nucleotidylyl transferase"/>
    <property type="match status" value="1"/>
</dbReference>
<dbReference type="InterPro" id="IPR023465">
    <property type="entry name" value="Riboflavin_kinase_dom_sf"/>
</dbReference>
<protein>
    <recommendedName>
        <fullName evidence="15">Riboflavin biosynthesis protein</fullName>
    </recommendedName>
    <domain>
        <recommendedName>
            <fullName evidence="15">Riboflavin kinase</fullName>
            <ecNumber evidence="15">2.7.1.26</ecNumber>
        </recommendedName>
        <alternativeName>
            <fullName evidence="15">Flavokinase</fullName>
        </alternativeName>
    </domain>
    <domain>
        <recommendedName>
            <fullName evidence="15">FMN adenylyltransferase</fullName>
            <ecNumber evidence="15">2.7.7.2</ecNumber>
        </recommendedName>
        <alternativeName>
            <fullName evidence="15">FAD pyrophosphorylase</fullName>
        </alternativeName>
        <alternativeName>
            <fullName evidence="15">FAD synthase</fullName>
        </alternativeName>
    </domain>
</protein>
<dbReference type="Proteomes" id="UP000238762">
    <property type="component" value="Unassembled WGS sequence"/>
</dbReference>
<evidence type="ECO:0000256" key="15">
    <source>
        <dbReference type="PIRNR" id="PIRNR004491"/>
    </source>
</evidence>
<keyword evidence="11 15" id="KW-0067">ATP-binding</keyword>
<dbReference type="SMART" id="SM00904">
    <property type="entry name" value="Flavokinase"/>
    <property type="match status" value="1"/>
</dbReference>
<dbReference type="GO" id="GO:0006747">
    <property type="term" value="P:FAD biosynthetic process"/>
    <property type="evidence" value="ECO:0007669"/>
    <property type="project" value="UniProtKB-UniRule"/>
</dbReference>
<keyword evidence="8 15" id="KW-0547">Nucleotide-binding</keyword>
<dbReference type="GO" id="GO:0008531">
    <property type="term" value="F:riboflavin kinase activity"/>
    <property type="evidence" value="ECO:0007669"/>
    <property type="project" value="UniProtKB-UniRule"/>
</dbReference>
<dbReference type="NCBIfam" id="TIGR00083">
    <property type="entry name" value="ribF"/>
    <property type="match status" value="1"/>
</dbReference>
<dbReference type="InterPro" id="IPR002606">
    <property type="entry name" value="Riboflavin_kinase_bac"/>
</dbReference>
<dbReference type="CDD" id="cd02064">
    <property type="entry name" value="FAD_synthetase_N"/>
    <property type="match status" value="1"/>
</dbReference>
<evidence type="ECO:0000256" key="13">
    <source>
        <dbReference type="ARBA" id="ARBA00047880"/>
    </source>
</evidence>
<feature type="domain" description="Riboflavin kinase" evidence="16">
    <location>
        <begin position="187"/>
        <end position="318"/>
    </location>
</feature>
<dbReference type="UniPathway" id="UPA00277">
    <property type="reaction ID" value="UER00407"/>
</dbReference>
<dbReference type="FunFam" id="2.40.30.30:FF:000003">
    <property type="entry name" value="Riboflavin biosynthesis protein"/>
    <property type="match status" value="1"/>
</dbReference>
<evidence type="ECO:0000256" key="3">
    <source>
        <dbReference type="ARBA" id="ARBA00005201"/>
    </source>
</evidence>
<evidence type="ECO:0000256" key="5">
    <source>
        <dbReference type="ARBA" id="ARBA00022643"/>
    </source>
</evidence>
<evidence type="ECO:0000256" key="9">
    <source>
        <dbReference type="ARBA" id="ARBA00022777"/>
    </source>
</evidence>
<dbReference type="GO" id="GO:0009231">
    <property type="term" value="P:riboflavin biosynthetic process"/>
    <property type="evidence" value="ECO:0007669"/>
    <property type="project" value="InterPro"/>
</dbReference>
<evidence type="ECO:0000256" key="2">
    <source>
        <dbReference type="ARBA" id="ARBA00004726"/>
    </source>
</evidence>
<keyword evidence="18" id="KW-1185">Reference proteome</keyword>
<dbReference type="InterPro" id="IPR015865">
    <property type="entry name" value="Riboflavin_kinase_bac/euk"/>
</dbReference>
<dbReference type="InterPro" id="IPR015864">
    <property type="entry name" value="FAD_synthase"/>
</dbReference>
<keyword evidence="9 15" id="KW-0418">Kinase</keyword>
<keyword evidence="6 15" id="KW-0808">Transferase</keyword>
<dbReference type="UniPathway" id="UPA00276">
    <property type="reaction ID" value="UER00406"/>
</dbReference>
<reference evidence="17 18" key="2">
    <citation type="submission" date="2018-03" db="EMBL/GenBank/DDBJ databases">
        <title>The ancient ancestry and fast evolution of plastids.</title>
        <authorList>
            <person name="Moore K.R."/>
            <person name="Magnabosco C."/>
            <person name="Momper L."/>
            <person name="Gold D.A."/>
            <person name="Bosak T."/>
            <person name="Fournier G.P."/>
        </authorList>
    </citation>
    <scope>NUCLEOTIDE SEQUENCE [LARGE SCALE GENOMIC DNA]</scope>
    <source>
        <strain evidence="17 18">CCAP 1448/3</strain>
    </source>
</reference>
<keyword evidence="4 15" id="KW-0285">Flavoprotein</keyword>
<evidence type="ECO:0000256" key="11">
    <source>
        <dbReference type="ARBA" id="ARBA00022840"/>
    </source>
</evidence>
<comment type="function">
    <text evidence="1">Catalyzes the phosphorylation of riboflavin to FMN followed by the adenylation of FMN to FAD.</text>
</comment>
<comment type="pathway">
    <text evidence="2 15">Cofactor biosynthesis; FAD biosynthesis; FAD from FMN: step 1/1.</text>
</comment>
<evidence type="ECO:0000256" key="8">
    <source>
        <dbReference type="ARBA" id="ARBA00022741"/>
    </source>
</evidence>
<comment type="catalytic activity">
    <reaction evidence="14 15">
        <text>FMN + ATP + H(+) = FAD + diphosphate</text>
        <dbReference type="Rhea" id="RHEA:17237"/>
        <dbReference type="ChEBI" id="CHEBI:15378"/>
        <dbReference type="ChEBI" id="CHEBI:30616"/>
        <dbReference type="ChEBI" id="CHEBI:33019"/>
        <dbReference type="ChEBI" id="CHEBI:57692"/>
        <dbReference type="ChEBI" id="CHEBI:58210"/>
        <dbReference type="EC" id="2.7.7.2"/>
    </reaction>
</comment>
<dbReference type="Gene3D" id="2.40.30.30">
    <property type="entry name" value="Riboflavin kinase-like"/>
    <property type="match status" value="1"/>
</dbReference>
<keyword evidence="5 15" id="KW-0288">FMN</keyword>
<dbReference type="InterPro" id="IPR023468">
    <property type="entry name" value="Riboflavin_kinase"/>
</dbReference>
<sequence length="318" mass="34598">MQSRTASSKYCVETALTPTTVALGNFDGVHRGHLQVVQAILPSNLPESVTDAYPTVVTFDPHPQEFFSGQKKTLLTTVEEKVTQLRSLGVKQVVVLPFNQSLAKLTPQEFVEDILVQKLQATCVSVGENFCFGSKRSGTTADLQTIAAKFGIEVIVVPLYKCGGDRISSSLIREALLNANLDTANRFLGRPYPLTGTVVAGKQLGRTIGFPTANLELPPEKFLPQSGVYCVEILINGQTIELEPHPLQGVMNIGNRPTVDGTVTTVEVHIFNWSGDLYGREITVSLGKFLRSEQKFANLDALKNQIAADCQAAKAFFT</sequence>
<name>A0A2T1C1K9_9CYAN</name>
<dbReference type="PANTHER" id="PTHR22749">
    <property type="entry name" value="RIBOFLAVIN KINASE/FMN ADENYLYLTRANSFERASE"/>
    <property type="match status" value="1"/>
</dbReference>
<dbReference type="PIRSF" id="PIRSF004491">
    <property type="entry name" value="FAD_Synth"/>
    <property type="match status" value="1"/>
</dbReference>